<keyword evidence="3" id="KW-0964">Secreted</keyword>
<evidence type="ECO:0000313" key="14">
    <source>
        <dbReference type="Proteomes" id="UP000694398"/>
    </source>
</evidence>
<evidence type="ECO:0000256" key="8">
    <source>
        <dbReference type="ARBA" id="ARBA00041065"/>
    </source>
</evidence>
<dbReference type="GO" id="GO:0007565">
    <property type="term" value="P:female pregnancy"/>
    <property type="evidence" value="ECO:0007669"/>
    <property type="project" value="TreeGrafter"/>
</dbReference>
<gene>
    <name evidence="13" type="primary">LOC102007286</name>
</gene>
<comment type="function">
    <text evidence="6">Prolactin acts primarily on the mammary gland by promoting lactation.</text>
</comment>
<dbReference type="Gene3D" id="1.20.1250.10">
    <property type="match status" value="1"/>
</dbReference>
<evidence type="ECO:0000256" key="10">
    <source>
        <dbReference type="PIRSR" id="PIRSR601400-1"/>
    </source>
</evidence>
<evidence type="ECO:0000313" key="13">
    <source>
        <dbReference type="Ensembl" id="ENSCLAP00000001471.1"/>
    </source>
</evidence>
<dbReference type="InterPro" id="IPR001400">
    <property type="entry name" value="Somatotropin/Prolactin"/>
</dbReference>
<comment type="subcellular location">
    <subcellularLocation>
        <location evidence="1 11">Secreted</location>
    </subcellularLocation>
</comment>
<dbReference type="GO" id="GO:0031667">
    <property type="term" value="P:response to nutrient levels"/>
    <property type="evidence" value="ECO:0007669"/>
    <property type="project" value="TreeGrafter"/>
</dbReference>
<evidence type="ECO:0000256" key="7">
    <source>
        <dbReference type="ARBA" id="ARBA00038619"/>
    </source>
</evidence>
<dbReference type="InterPro" id="IPR009079">
    <property type="entry name" value="4_helix_cytokine-like_core"/>
</dbReference>
<sequence>MDIKGKGSLLLLAVSTLVLCQNVASNPICLQDTRCQAFLQDLYYKALFSTMEMQFNSLELFMKITKQYSQNLVFHIPGIRSCHTAQIPVPASQQEAELLQHKDIIHVVIRLLRSWDEPLTSLALEAHRLPKLQDFFSLKRGSISQTHRELTQLAKRLARHLDPETTDNVDYASWSGLQLLQASDEKTFHTTFYNTVRCLLIDSQKIESLLVFLNCKISPDNCNDVPVPFVSEKHFNDTSSAII</sequence>
<keyword evidence="14" id="KW-1185">Reference proteome</keyword>
<keyword evidence="10" id="KW-0479">Metal-binding</keyword>
<dbReference type="GO" id="GO:0008284">
    <property type="term" value="P:positive regulation of cell population proliferation"/>
    <property type="evidence" value="ECO:0007669"/>
    <property type="project" value="TreeGrafter"/>
</dbReference>
<dbReference type="PANTHER" id="PTHR11417:SF5">
    <property type="entry name" value="PROLACTIN"/>
    <property type="match status" value="1"/>
</dbReference>
<evidence type="ECO:0000256" key="2">
    <source>
        <dbReference type="ARBA" id="ARBA00008474"/>
    </source>
</evidence>
<dbReference type="GO" id="GO:0046427">
    <property type="term" value="P:positive regulation of receptor signaling pathway via JAK-STAT"/>
    <property type="evidence" value="ECO:0007669"/>
    <property type="project" value="TreeGrafter"/>
</dbReference>
<keyword evidence="4 11" id="KW-0372">Hormone</keyword>
<feature type="signal peptide" evidence="12">
    <location>
        <begin position="1"/>
        <end position="25"/>
    </location>
</feature>
<dbReference type="OMA" id="WREPLWH"/>
<dbReference type="GO" id="GO:1903489">
    <property type="term" value="P:positive regulation of lactation"/>
    <property type="evidence" value="ECO:0007669"/>
    <property type="project" value="TreeGrafter"/>
</dbReference>
<dbReference type="PROSITE" id="PS00338">
    <property type="entry name" value="SOMATOTROPIN_2"/>
    <property type="match status" value="1"/>
</dbReference>
<evidence type="ECO:0000256" key="1">
    <source>
        <dbReference type="ARBA" id="ARBA00004613"/>
    </source>
</evidence>
<evidence type="ECO:0000256" key="4">
    <source>
        <dbReference type="ARBA" id="ARBA00022702"/>
    </source>
</evidence>
<dbReference type="GeneTree" id="ENSGT00950000182818"/>
<comment type="subunit">
    <text evidence="7">Interacts with PRLR.</text>
</comment>
<dbReference type="PANTHER" id="PTHR11417">
    <property type="entry name" value="SOMATOTROPIN,PROLACTIN"/>
    <property type="match status" value="1"/>
</dbReference>
<dbReference type="RefSeq" id="XP_005413997.1">
    <property type="nucleotide sequence ID" value="XM_005413940.1"/>
</dbReference>
<evidence type="ECO:0000256" key="12">
    <source>
        <dbReference type="SAM" id="SignalP"/>
    </source>
</evidence>
<dbReference type="InterPro" id="IPR018116">
    <property type="entry name" value="Somatotropin_CS"/>
</dbReference>
<dbReference type="GeneID" id="102007286"/>
<evidence type="ECO:0000256" key="3">
    <source>
        <dbReference type="ARBA" id="ARBA00022525"/>
    </source>
</evidence>
<evidence type="ECO:0000256" key="6">
    <source>
        <dbReference type="ARBA" id="ARBA00037239"/>
    </source>
</evidence>
<dbReference type="Pfam" id="PF00103">
    <property type="entry name" value="Hormone_1"/>
    <property type="match status" value="1"/>
</dbReference>
<dbReference type="GO" id="GO:0046872">
    <property type="term" value="F:metal ion binding"/>
    <property type="evidence" value="ECO:0007669"/>
    <property type="project" value="UniProtKB-KW"/>
</dbReference>
<evidence type="ECO:0000256" key="11">
    <source>
        <dbReference type="RuleBase" id="RU003618"/>
    </source>
</evidence>
<dbReference type="SUPFAM" id="SSF47266">
    <property type="entry name" value="4-helical cytokines"/>
    <property type="match status" value="1"/>
</dbReference>
<dbReference type="Ensembl" id="ENSCLAT00000001514.1">
    <property type="protein sequence ID" value="ENSCLAP00000001471.1"/>
    <property type="gene ID" value="ENSCLAG00000001106.1"/>
</dbReference>
<dbReference type="PRINTS" id="PR00836">
    <property type="entry name" value="SOMATOTROPIN"/>
</dbReference>
<keyword evidence="10" id="KW-0862">Zinc</keyword>
<keyword evidence="5" id="KW-1015">Disulfide bond</keyword>
<reference evidence="13" key="2">
    <citation type="submission" date="2025-09" db="UniProtKB">
        <authorList>
            <consortium name="Ensembl"/>
        </authorList>
    </citation>
    <scope>IDENTIFICATION</scope>
</reference>
<reference evidence="13" key="1">
    <citation type="submission" date="2025-08" db="UniProtKB">
        <authorList>
            <consortium name="Ensembl"/>
        </authorList>
    </citation>
    <scope>IDENTIFICATION</scope>
</reference>
<keyword evidence="12" id="KW-0732">Signal</keyword>
<dbReference type="PROSITE" id="PS00266">
    <property type="entry name" value="SOMATOTROPIN_1"/>
    <property type="match status" value="1"/>
</dbReference>
<dbReference type="AlphaFoldDB" id="A0A8C2UIL5"/>
<proteinExistence type="inferred from homology"/>
<keyword evidence="9" id="KW-0421">Lactation</keyword>
<feature type="chain" id="PRO_5034479980" description="Prolactin" evidence="12">
    <location>
        <begin position="26"/>
        <end position="243"/>
    </location>
</feature>
<organism evidence="13 14">
    <name type="scientific">Chinchilla lanigera</name>
    <name type="common">Long-tailed chinchilla</name>
    <name type="synonym">Chinchilla villidera</name>
    <dbReference type="NCBI Taxonomy" id="34839"/>
    <lineage>
        <taxon>Eukaryota</taxon>
        <taxon>Metazoa</taxon>
        <taxon>Chordata</taxon>
        <taxon>Craniata</taxon>
        <taxon>Vertebrata</taxon>
        <taxon>Euteleostomi</taxon>
        <taxon>Mammalia</taxon>
        <taxon>Eutheria</taxon>
        <taxon>Euarchontoglires</taxon>
        <taxon>Glires</taxon>
        <taxon>Rodentia</taxon>
        <taxon>Hystricomorpha</taxon>
        <taxon>Chinchillidae</taxon>
        <taxon>Chinchilla</taxon>
    </lineage>
</organism>
<dbReference type="GO" id="GO:0007595">
    <property type="term" value="P:lactation"/>
    <property type="evidence" value="ECO:0007669"/>
    <property type="project" value="UniProtKB-KW"/>
</dbReference>
<evidence type="ECO:0000256" key="5">
    <source>
        <dbReference type="ARBA" id="ARBA00023157"/>
    </source>
</evidence>
<dbReference type="Proteomes" id="UP000694398">
    <property type="component" value="Unassembled WGS sequence"/>
</dbReference>
<name>A0A8C2UIL5_CHILA</name>
<accession>A0A8C2UIL5</accession>
<evidence type="ECO:0000256" key="9">
    <source>
        <dbReference type="ARBA" id="ARBA00043262"/>
    </source>
</evidence>
<dbReference type="GO" id="GO:0005148">
    <property type="term" value="F:prolactin receptor binding"/>
    <property type="evidence" value="ECO:0007669"/>
    <property type="project" value="TreeGrafter"/>
</dbReference>
<protein>
    <recommendedName>
        <fullName evidence="8">Prolactin</fullName>
    </recommendedName>
</protein>
<dbReference type="GO" id="GO:0005615">
    <property type="term" value="C:extracellular space"/>
    <property type="evidence" value="ECO:0007669"/>
    <property type="project" value="TreeGrafter"/>
</dbReference>
<feature type="binding site" evidence="10">
    <location>
        <position position="207"/>
    </location>
    <ligand>
        <name>Zn(2+)</name>
        <dbReference type="ChEBI" id="CHEBI:29105"/>
    </ligand>
</feature>
<comment type="similarity">
    <text evidence="2 11">Belongs to the somatotropin/prolactin family.</text>
</comment>
<dbReference type="OrthoDB" id="9578329at2759"/>
<dbReference type="GO" id="GO:0005179">
    <property type="term" value="F:hormone activity"/>
    <property type="evidence" value="ECO:0007669"/>
    <property type="project" value="UniProtKB-KW"/>
</dbReference>